<evidence type="ECO:0000313" key="2">
    <source>
        <dbReference type="EMBL" id="MBB4225044.1"/>
    </source>
</evidence>
<evidence type="ECO:0000313" key="3">
    <source>
        <dbReference type="Proteomes" id="UP000524450"/>
    </source>
</evidence>
<feature type="compositionally biased region" description="Basic and acidic residues" evidence="1">
    <location>
        <begin position="1"/>
        <end position="13"/>
    </location>
</feature>
<organism evidence="2 3">
    <name type="scientific">Variovorax guangxiensis</name>
    <dbReference type="NCBI Taxonomy" id="1775474"/>
    <lineage>
        <taxon>Bacteria</taxon>
        <taxon>Pseudomonadati</taxon>
        <taxon>Pseudomonadota</taxon>
        <taxon>Betaproteobacteria</taxon>
        <taxon>Burkholderiales</taxon>
        <taxon>Comamonadaceae</taxon>
        <taxon>Variovorax</taxon>
    </lineage>
</organism>
<accession>A0A840FXP9</accession>
<comment type="caution">
    <text evidence="2">The sequence shown here is derived from an EMBL/GenBank/DDBJ whole genome shotgun (WGS) entry which is preliminary data.</text>
</comment>
<name>A0A840FXP9_9BURK</name>
<feature type="region of interest" description="Disordered" evidence="1">
    <location>
        <begin position="1"/>
        <end position="46"/>
    </location>
</feature>
<proteinExistence type="predicted"/>
<evidence type="ECO:0000256" key="1">
    <source>
        <dbReference type="SAM" id="MobiDB-lite"/>
    </source>
</evidence>
<protein>
    <submittedName>
        <fullName evidence="2">Uncharacterized protein</fullName>
    </submittedName>
</protein>
<dbReference type="AlphaFoldDB" id="A0A840FXP9"/>
<reference evidence="2 3" key="1">
    <citation type="submission" date="2020-08" db="EMBL/GenBank/DDBJ databases">
        <title>Genomic Encyclopedia of Type Strains, Phase IV (KMG-V): Genome sequencing to study the core and pangenomes of soil and plant-associated prokaryotes.</title>
        <authorList>
            <person name="Whitman W."/>
        </authorList>
    </citation>
    <scope>NUCLEOTIDE SEQUENCE [LARGE SCALE GENOMIC DNA]</scope>
    <source>
        <strain evidence="2 3">34/80</strain>
    </source>
</reference>
<sequence length="46" mass="4839">MGSEGGARRREAGKAMIATNLGDIEDESPVSGLSCGDSEEMRTPRN</sequence>
<dbReference type="Proteomes" id="UP000524450">
    <property type="component" value="Unassembled WGS sequence"/>
</dbReference>
<dbReference type="EMBL" id="JACIFZ010000010">
    <property type="protein sequence ID" value="MBB4225044.1"/>
    <property type="molecule type" value="Genomic_DNA"/>
</dbReference>
<gene>
    <name evidence="2" type="ORF">GGD71_005853</name>
</gene>